<sequence length="371" mass="40856">ALKVIAGTPPPHLVGVSVPQSPLAASASTPPTSDHSYSGARSPLDAPNWKRFPGVELLLSREGIAILCLAKHGGFGAREYREACVGFYEILLLSKLDTRRRDYVQHAHELVRFAQEYDDEQQTSKGLGSLVAAVHDDQGMQKETRTCHYCSKVGHLERDCRKKVSDKGGDSSGTRNFSLSVGQGTVEVNDWIVDSGASVHLVRDKTVLSNVVEVDEGMRSSRRIRFARYAPRQSYDAGQVVHTITFKDACFSPKLAINLISLGSLMERGCHLATVNGRHAIMQDTTLLWYVVIKNRVLVVDGQENESSQPSIAFSVQEMIATAVDELATSDRLKQHGSLHDFHRRFGHLVYDTIERLAADSTSGITLTDRS</sequence>
<dbReference type="AlphaFoldDB" id="A0AAV2YBM3"/>
<comment type="caution">
    <text evidence="4">The sequence shown here is derived from an EMBL/GenBank/DDBJ whole genome shotgun (WGS) entry which is preliminary data.</text>
</comment>
<accession>A0AAV2YBM3</accession>
<evidence type="ECO:0000259" key="3">
    <source>
        <dbReference type="PROSITE" id="PS50158"/>
    </source>
</evidence>
<dbReference type="SMART" id="SM00343">
    <property type="entry name" value="ZnF_C2HC"/>
    <property type="match status" value="1"/>
</dbReference>
<keyword evidence="1" id="KW-0862">Zinc</keyword>
<dbReference type="InterPro" id="IPR054722">
    <property type="entry name" value="PolX-like_BBD"/>
</dbReference>
<dbReference type="Gene3D" id="4.10.60.10">
    <property type="entry name" value="Zinc finger, CCHC-type"/>
    <property type="match status" value="1"/>
</dbReference>
<keyword evidence="1" id="KW-0863">Zinc-finger</keyword>
<feature type="region of interest" description="Disordered" evidence="2">
    <location>
        <begin position="21"/>
        <end position="42"/>
    </location>
</feature>
<name>A0AAV2YBM3_9STRA</name>
<evidence type="ECO:0000313" key="5">
    <source>
        <dbReference type="Proteomes" id="UP001146120"/>
    </source>
</evidence>
<feature type="non-terminal residue" evidence="4">
    <location>
        <position position="1"/>
    </location>
</feature>
<evidence type="ECO:0000256" key="1">
    <source>
        <dbReference type="PROSITE-ProRule" id="PRU00047"/>
    </source>
</evidence>
<dbReference type="SUPFAM" id="SSF57756">
    <property type="entry name" value="Retrovirus zinc finger-like domains"/>
    <property type="match status" value="1"/>
</dbReference>
<proteinExistence type="predicted"/>
<dbReference type="EMBL" id="DAKRPA010000369">
    <property type="protein sequence ID" value="DAZ92900.1"/>
    <property type="molecule type" value="Genomic_DNA"/>
</dbReference>
<reference evidence="4" key="2">
    <citation type="journal article" date="2023" name="Microbiol Resour">
        <title>Decontamination and Annotation of the Draft Genome Sequence of the Oomycete Lagenidium giganteum ARSEF 373.</title>
        <authorList>
            <person name="Morgan W.R."/>
            <person name="Tartar A."/>
        </authorList>
    </citation>
    <scope>NUCLEOTIDE SEQUENCE</scope>
    <source>
        <strain evidence="4">ARSEF 373</strain>
    </source>
</reference>
<protein>
    <recommendedName>
        <fullName evidence="3">CCHC-type domain-containing protein</fullName>
    </recommendedName>
</protein>
<evidence type="ECO:0000256" key="2">
    <source>
        <dbReference type="SAM" id="MobiDB-lite"/>
    </source>
</evidence>
<dbReference type="PROSITE" id="PS50158">
    <property type="entry name" value="ZF_CCHC"/>
    <property type="match status" value="1"/>
</dbReference>
<dbReference type="Proteomes" id="UP001146120">
    <property type="component" value="Unassembled WGS sequence"/>
</dbReference>
<reference evidence="4" key="1">
    <citation type="submission" date="2022-11" db="EMBL/GenBank/DDBJ databases">
        <authorList>
            <person name="Morgan W.R."/>
            <person name="Tartar A."/>
        </authorList>
    </citation>
    <scope>NUCLEOTIDE SEQUENCE</scope>
    <source>
        <strain evidence="4">ARSEF 373</strain>
    </source>
</reference>
<dbReference type="InterPro" id="IPR036875">
    <property type="entry name" value="Znf_CCHC_sf"/>
</dbReference>
<dbReference type="GO" id="GO:0008270">
    <property type="term" value="F:zinc ion binding"/>
    <property type="evidence" value="ECO:0007669"/>
    <property type="project" value="UniProtKB-KW"/>
</dbReference>
<organism evidence="4 5">
    <name type="scientific">Lagenidium giganteum</name>
    <dbReference type="NCBI Taxonomy" id="4803"/>
    <lineage>
        <taxon>Eukaryota</taxon>
        <taxon>Sar</taxon>
        <taxon>Stramenopiles</taxon>
        <taxon>Oomycota</taxon>
        <taxon>Peronosporomycetes</taxon>
        <taxon>Pythiales</taxon>
        <taxon>Pythiaceae</taxon>
    </lineage>
</organism>
<dbReference type="Pfam" id="PF22936">
    <property type="entry name" value="Pol_BBD"/>
    <property type="match status" value="1"/>
</dbReference>
<keyword evidence="5" id="KW-1185">Reference proteome</keyword>
<gene>
    <name evidence="4" type="ORF">N0F65_000591</name>
</gene>
<dbReference type="InterPro" id="IPR001878">
    <property type="entry name" value="Znf_CCHC"/>
</dbReference>
<feature type="domain" description="CCHC-type" evidence="3">
    <location>
        <begin position="147"/>
        <end position="162"/>
    </location>
</feature>
<feature type="non-terminal residue" evidence="4">
    <location>
        <position position="371"/>
    </location>
</feature>
<dbReference type="GO" id="GO:0003676">
    <property type="term" value="F:nucleic acid binding"/>
    <property type="evidence" value="ECO:0007669"/>
    <property type="project" value="InterPro"/>
</dbReference>
<keyword evidence="1" id="KW-0479">Metal-binding</keyword>
<feature type="compositionally biased region" description="Polar residues" evidence="2">
    <location>
        <begin position="26"/>
        <end position="36"/>
    </location>
</feature>
<evidence type="ECO:0000313" key="4">
    <source>
        <dbReference type="EMBL" id="DAZ92900.1"/>
    </source>
</evidence>